<organism evidence="4 5">
    <name type="scientific">Bonamia ostreae</name>
    <dbReference type="NCBI Taxonomy" id="126728"/>
    <lineage>
        <taxon>Eukaryota</taxon>
        <taxon>Sar</taxon>
        <taxon>Rhizaria</taxon>
        <taxon>Endomyxa</taxon>
        <taxon>Ascetosporea</taxon>
        <taxon>Haplosporida</taxon>
        <taxon>Bonamia</taxon>
    </lineage>
</organism>
<proteinExistence type="inferred from homology"/>
<evidence type="ECO:0000256" key="2">
    <source>
        <dbReference type="ARBA" id="ARBA00023125"/>
    </source>
</evidence>
<reference evidence="4 5" key="1">
    <citation type="journal article" date="2024" name="BMC Biol.">
        <title>Comparative genomics of Ascetosporea gives new insight into the evolutionary basis for animal parasitism in Rhizaria.</title>
        <authorList>
            <person name="Hiltunen Thoren M."/>
            <person name="Onut-Brannstrom I."/>
            <person name="Alfjorden A."/>
            <person name="Peckova H."/>
            <person name="Swords F."/>
            <person name="Hooper C."/>
            <person name="Holzer A.S."/>
            <person name="Bass D."/>
            <person name="Burki F."/>
        </authorList>
    </citation>
    <scope>NUCLEOTIDE SEQUENCE [LARGE SCALE GENOMIC DNA]</scope>
    <source>
        <strain evidence="4">20-A016</strain>
    </source>
</reference>
<dbReference type="Pfam" id="PF00352">
    <property type="entry name" value="TBP"/>
    <property type="match status" value="1"/>
</dbReference>
<dbReference type="Gene3D" id="3.30.310.10">
    <property type="entry name" value="TATA-Binding Protein"/>
    <property type="match status" value="2"/>
</dbReference>
<dbReference type="PANTHER" id="PTHR10126">
    <property type="entry name" value="TATA-BOX BINDING PROTEIN"/>
    <property type="match status" value="1"/>
</dbReference>
<dbReference type="InterPro" id="IPR000814">
    <property type="entry name" value="TBP"/>
</dbReference>
<sequence>MSKKLGAQSTKLVLGIDPRNLYFRNIIATVNVGCYLDTLDISHRLKDAKYNPTRKYAIFRSPDFKTTATAYKRGTIVLNGIKSPQKGEVAAKSIVKFLRNLGYNTNWDRNLQLRCYLCSYDLGSRLLIDENTFADQNPHLVMQKGAEKVRAMVIRSIMPKVSLMIYLSGKILIWGKSPEVITKAINMHLGPLIEMREDV</sequence>
<dbReference type="SUPFAM" id="SSF55945">
    <property type="entry name" value="TATA-box binding protein-like"/>
    <property type="match status" value="2"/>
</dbReference>
<keyword evidence="2" id="KW-0238">DNA-binding</keyword>
<comment type="caution">
    <text evidence="4">The sequence shown here is derived from an EMBL/GenBank/DDBJ whole genome shotgun (WGS) entry which is preliminary data.</text>
</comment>
<dbReference type="PRINTS" id="PR00686">
    <property type="entry name" value="TIFACTORIID"/>
</dbReference>
<keyword evidence="3" id="KW-0804">Transcription</keyword>
<evidence type="ECO:0000256" key="3">
    <source>
        <dbReference type="ARBA" id="ARBA00023163"/>
    </source>
</evidence>
<dbReference type="InterPro" id="IPR012295">
    <property type="entry name" value="TBP_dom_sf"/>
</dbReference>
<dbReference type="Proteomes" id="UP001439008">
    <property type="component" value="Unassembled WGS sequence"/>
</dbReference>
<name>A0ABV2AJ10_9EUKA</name>
<evidence type="ECO:0000313" key="5">
    <source>
        <dbReference type="Proteomes" id="UP001439008"/>
    </source>
</evidence>
<gene>
    <name evidence="4" type="primary">tbp1</name>
    <name evidence="4" type="ORF">MHBO_001464</name>
</gene>
<evidence type="ECO:0000256" key="1">
    <source>
        <dbReference type="ARBA" id="ARBA00005560"/>
    </source>
</evidence>
<evidence type="ECO:0000313" key="4">
    <source>
        <dbReference type="EMBL" id="MES1919675.1"/>
    </source>
</evidence>
<comment type="similarity">
    <text evidence="1">Belongs to the TBP family.</text>
</comment>
<protein>
    <submittedName>
        <fullName evidence="4">TATA-binding protein (TBP)</fullName>
    </submittedName>
</protein>
<dbReference type="EMBL" id="JBDODL010000362">
    <property type="protein sequence ID" value="MES1919675.1"/>
    <property type="molecule type" value="Genomic_DNA"/>
</dbReference>
<keyword evidence="5" id="KW-1185">Reference proteome</keyword>
<accession>A0ABV2AJ10</accession>